<organism evidence="1 2">
    <name type="scientific">Hericium alpestre</name>
    <dbReference type="NCBI Taxonomy" id="135208"/>
    <lineage>
        <taxon>Eukaryota</taxon>
        <taxon>Fungi</taxon>
        <taxon>Dikarya</taxon>
        <taxon>Basidiomycota</taxon>
        <taxon>Agaricomycotina</taxon>
        <taxon>Agaricomycetes</taxon>
        <taxon>Russulales</taxon>
        <taxon>Hericiaceae</taxon>
        <taxon>Hericium</taxon>
    </lineage>
</organism>
<proteinExistence type="predicted"/>
<accession>A0A4Z0ACK9</accession>
<name>A0A4Z0ACK9_9AGAM</name>
<sequence>MAINPSGFLAADKLDKRDAFHPENGWIGKNYRHFHMKNGQVMASCDVAVHSTYIYPVFMTV</sequence>
<gene>
    <name evidence="1" type="ORF">EWM64_g118</name>
</gene>
<dbReference type="Proteomes" id="UP000298061">
    <property type="component" value="Unassembled WGS sequence"/>
</dbReference>
<keyword evidence="2" id="KW-1185">Reference proteome</keyword>
<dbReference type="AlphaFoldDB" id="A0A4Z0ACK9"/>
<evidence type="ECO:0000313" key="1">
    <source>
        <dbReference type="EMBL" id="TFY83899.1"/>
    </source>
</evidence>
<dbReference type="EMBL" id="SFCI01000005">
    <property type="protein sequence ID" value="TFY83899.1"/>
    <property type="molecule type" value="Genomic_DNA"/>
</dbReference>
<protein>
    <submittedName>
        <fullName evidence="1">Uncharacterized protein</fullName>
    </submittedName>
</protein>
<reference evidence="1 2" key="1">
    <citation type="submission" date="2019-02" db="EMBL/GenBank/DDBJ databases">
        <title>Genome sequencing of the rare red list fungi Hericium alpestre (H. flagellum).</title>
        <authorList>
            <person name="Buettner E."/>
            <person name="Kellner H."/>
        </authorList>
    </citation>
    <scope>NUCLEOTIDE SEQUENCE [LARGE SCALE GENOMIC DNA]</scope>
    <source>
        <strain evidence="1 2">DSM 108284</strain>
    </source>
</reference>
<evidence type="ECO:0000313" key="2">
    <source>
        <dbReference type="Proteomes" id="UP000298061"/>
    </source>
</evidence>
<comment type="caution">
    <text evidence="1">The sequence shown here is derived from an EMBL/GenBank/DDBJ whole genome shotgun (WGS) entry which is preliminary data.</text>
</comment>